<evidence type="ECO:0000256" key="6">
    <source>
        <dbReference type="ARBA" id="ARBA00022737"/>
    </source>
</evidence>
<dbReference type="PROSITE" id="PS51450">
    <property type="entry name" value="LRR"/>
    <property type="match status" value="1"/>
</dbReference>
<dbReference type="Pfam" id="PF20160">
    <property type="entry name" value="C-JID"/>
    <property type="match status" value="2"/>
</dbReference>
<evidence type="ECO:0000256" key="7">
    <source>
        <dbReference type="ARBA" id="ARBA00022801"/>
    </source>
</evidence>
<evidence type="ECO:0000313" key="15">
    <source>
        <dbReference type="EMBL" id="CAN74711.1"/>
    </source>
</evidence>
<dbReference type="PROSITE" id="PS50104">
    <property type="entry name" value="TIR"/>
    <property type="match status" value="1"/>
</dbReference>
<keyword evidence="9" id="KW-0520">NAD</keyword>
<dbReference type="PRINTS" id="PR00364">
    <property type="entry name" value="DISEASERSIST"/>
</dbReference>
<proteinExistence type="inferred from homology"/>
<feature type="compositionally biased region" description="Basic and acidic residues" evidence="13">
    <location>
        <begin position="799"/>
        <end position="813"/>
    </location>
</feature>
<evidence type="ECO:0000256" key="13">
    <source>
        <dbReference type="SAM" id="MobiDB-lite"/>
    </source>
</evidence>
<dbReference type="SUPFAM" id="SSF52540">
    <property type="entry name" value="P-loop containing nucleoside triphosphate hydrolases"/>
    <property type="match status" value="1"/>
</dbReference>
<feature type="region of interest" description="Disordered" evidence="13">
    <location>
        <begin position="780"/>
        <end position="813"/>
    </location>
</feature>
<name>A5BKM6_VITVI</name>
<dbReference type="PANTHER" id="PTHR11017">
    <property type="entry name" value="LEUCINE-RICH REPEAT-CONTAINING PROTEIN"/>
    <property type="match status" value="1"/>
</dbReference>
<organism evidence="15">
    <name type="scientific">Vitis vinifera</name>
    <name type="common">Grape</name>
    <dbReference type="NCBI Taxonomy" id="29760"/>
    <lineage>
        <taxon>Eukaryota</taxon>
        <taxon>Viridiplantae</taxon>
        <taxon>Streptophyta</taxon>
        <taxon>Embryophyta</taxon>
        <taxon>Tracheophyta</taxon>
        <taxon>Spermatophyta</taxon>
        <taxon>Magnoliopsida</taxon>
        <taxon>eudicotyledons</taxon>
        <taxon>Gunneridae</taxon>
        <taxon>Pentapetalae</taxon>
        <taxon>rosids</taxon>
        <taxon>Vitales</taxon>
        <taxon>Vitaceae</taxon>
        <taxon>Viteae</taxon>
        <taxon>Vitis</taxon>
    </lineage>
</organism>
<dbReference type="EMBL" id="AM462762">
    <property type="protein sequence ID" value="CAN74711.1"/>
    <property type="molecule type" value="Genomic_DNA"/>
</dbReference>
<dbReference type="FunFam" id="3.40.50.10140:FF:000007">
    <property type="entry name" value="Disease resistance protein (TIR-NBS-LRR class)"/>
    <property type="match status" value="1"/>
</dbReference>
<dbReference type="InterPro" id="IPR027417">
    <property type="entry name" value="P-loop_NTPase"/>
</dbReference>
<dbReference type="Gene3D" id="3.40.50.10140">
    <property type="entry name" value="Toll/interleukin-1 receptor homology (TIR) domain"/>
    <property type="match status" value="1"/>
</dbReference>
<feature type="compositionally biased region" description="Basic and acidic residues" evidence="13">
    <location>
        <begin position="780"/>
        <end position="790"/>
    </location>
</feature>
<evidence type="ECO:0000256" key="12">
    <source>
        <dbReference type="ARBA" id="ARBA00061488"/>
    </source>
</evidence>
<dbReference type="InterPro" id="IPR055414">
    <property type="entry name" value="LRR_R13L4/SHOC2-like"/>
</dbReference>
<keyword evidence="10" id="KW-0539">Nucleus</keyword>
<dbReference type="Gene3D" id="1.10.8.430">
    <property type="entry name" value="Helical domain of apoptotic protease-activating factors"/>
    <property type="match status" value="1"/>
</dbReference>
<reference evidence="15" key="1">
    <citation type="journal article" date="2007" name="PLoS ONE">
        <title>The first genome sequence of an elite grapevine cultivar (Pinot noir Vitis vinifera L.): coping with a highly heterozygous genome.</title>
        <authorList>
            <person name="Velasco R."/>
            <person name="Zharkikh A."/>
            <person name="Troggio M."/>
            <person name="Cartwright D.A."/>
            <person name="Cestaro A."/>
            <person name="Pruss D."/>
            <person name="Pindo M."/>
            <person name="FitzGerald L.M."/>
            <person name="Vezzulli S."/>
            <person name="Reid J."/>
            <person name="Malacarne G."/>
            <person name="Iliev D."/>
            <person name="Coppola G."/>
            <person name="Wardell B."/>
            <person name="Micheletti D."/>
            <person name="Macalma T."/>
            <person name="Facci M."/>
            <person name="Mitchell J.T."/>
            <person name="Perazzolli M."/>
            <person name="Eldredge G."/>
            <person name="Gatto P."/>
            <person name="Oyzerski R."/>
            <person name="Moretto M."/>
            <person name="Gutin N."/>
            <person name="Stefanini M."/>
            <person name="Chen Y."/>
            <person name="Segala C."/>
            <person name="Davenport C."/>
            <person name="Dematte L."/>
            <person name="Mraz A."/>
            <person name="Battilana J."/>
            <person name="Stormo K."/>
            <person name="Costa F."/>
            <person name="Tao Q."/>
            <person name="Si-Ammour A."/>
            <person name="Harkins T."/>
            <person name="Lackey A."/>
            <person name="Perbost C."/>
            <person name="Taillon B."/>
            <person name="Stella A."/>
            <person name="Solovyev V."/>
            <person name="Fawcett J.A."/>
            <person name="Sterck L."/>
            <person name="Vandepoele K."/>
            <person name="Grando S.M."/>
            <person name="Toppo S."/>
            <person name="Moser C."/>
            <person name="Lanchbury J."/>
            <person name="Bogden R."/>
            <person name="Skolnick M."/>
            <person name="Sgaramella V."/>
            <person name="Bhatnagar S.K."/>
            <person name="Fontana P."/>
            <person name="Gutin A."/>
            <person name="Van de Peer Y."/>
            <person name="Salamini F."/>
            <person name="Viola R."/>
        </authorList>
    </citation>
    <scope>NUCLEOTIDE SEQUENCE</scope>
</reference>
<accession>A5BKM6</accession>
<dbReference type="PANTHER" id="PTHR11017:SF570">
    <property type="entry name" value="DISEASE RESISTANCE PROTEIN (TIR-NBS CLASS)-RELATED"/>
    <property type="match status" value="1"/>
</dbReference>
<evidence type="ECO:0000256" key="3">
    <source>
        <dbReference type="ARBA" id="ARBA00011982"/>
    </source>
</evidence>
<dbReference type="Gene3D" id="3.40.50.300">
    <property type="entry name" value="P-loop containing nucleotide triphosphate hydrolases"/>
    <property type="match status" value="1"/>
</dbReference>
<evidence type="ECO:0000256" key="11">
    <source>
        <dbReference type="ARBA" id="ARBA00047304"/>
    </source>
</evidence>
<dbReference type="SUPFAM" id="SSF52058">
    <property type="entry name" value="L domain-like"/>
    <property type="match status" value="2"/>
</dbReference>
<dbReference type="InterPro" id="IPR044974">
    <property type="entry name" value="Disease_R_plants"/>
</dbReference>
<evidence type="ECO:0000259" key="14">
    <source>
        <dbReference type="PROSITE" id="PS50104"/>
    </source>
</evidence>
<evidence type="ECO:0000256" key="5">
    <source>
        <dbReference type="ARBA" id="ARBA00022614"/>
    </source>
</evidence>
<dbReference type="Pfam" id="PF23286">
    <property type="entry name" value="LRR_13"/>
    <property type="match status" value="1"/>
</dbReference>
<evidence type="ECO:0000256" key="1">
    <source>
        <dbReference type="ARBA" id="ARBA00004123"/>
    </source>
</evidence>
<evidence type="ECO:0000256" key="8">
    <source>
        <dbReference type="ARBA" id="ARBA00022821"/>
    </source>
</evidence>
<dbReference type="Pfam" id="PF01582">
    <property type="entry name" value="TIR"/>
    <property type="match status" value="1"/>
</dbReference>
<keyword evidence="6" id="KW-0677">Repeat</keyword>
<evidence type="ECO:0000256" key="10">
    <source>
        <dbReference type="ARBA" id="ARBA00023242"/>
    </source>
</evidence>
<comment type="subcellular location">
    <subcellularLocation>
        <location evidence="2">Cytoplasm</location>
    </subcellularLocation>
    <subcellularLocation>
        <location evidence="1">Nucleus</location>
    </subcellularLocation>
</comment>
<dbReference type="InterPro" id="IPR032675">
    <property type="entry name" value="LRR_dom_sf"/>
</dbReference>
<keyword evidence="7" id="KW-0378">Hydrolase</keyword>
<dbReference type="SMART" id="SM00255">
    <property type="entry name" value="TIR"/>
    <property type="match status" value="1"/>
</dbReference>
<evidence type="ECO:0000256" key="2">
    <source>
        <dbReference type="ARBA" id="ARBA00004496"/>
    </source>
</evidence>
<protein>
    <recommendedName>
        <fullName evidence="3">ADP-ribosyl cyclase/cyclic ADP-ribose hydrolase</fullName>
        <ecNumber evidence="3">3.2.2.6</ecNumber>
    </recommendedName>
</protein>
<dbReference type="InterPro" id="IPR042197">
    <property type="entry name" value="Apaf_helical"/>
</dbReference>
<dbReference type="InterPro" id="IPR035897">
    <property type="entry name" value="Toll_tir_struct_dom_sf"/>
</dbReference>
<dbReference type="GO" id="GO:0043068">
    <property type="term" value="P:positive regulation of programmed cell death"/>
    <property type="evidence" value="ECO:0007669"/>
    <property type="project" value="UniProtKB-ARBA"/>
</dbReference>
<dbReference type="InterPro" id="IPR002182">
    <property type="entry name" value="NB-ARC"/>
</dbReference>
<dbReference type="GO" id="GO:0061809">
    <property type="term" value="F:NAD+ nucleosidase activity, cyclic ADP-ribose generating"/>
    <property type="evidence" value="ECO:0007669"/>
    <property type="project" value="UniProtKB-EC"/>
</dbReference>
<dbReference type="Gene3D" id="3.80.10.10">
    <property type="entry name" value="Ribonuclease Inhibitor"/>
    <property type="match status" value="3"/>
</dbReference>
<dbReference type="GO" id="GO:0043531">
    <property type="term" value="F:ADP binding"/>
    <property type="evidence" value="ECO:0007669"/>
    <property type="project" value="InterPro"/>
</dbReference>
<dbReference type="CDD" id="cd00267">
    <property type="entry name" value="ABC_ATPase"/>
    <property type="match status" value="1"/>
</dbReference>
<dbReference type="Pfam" id="PF00931">
    <property type="entry name" value="NB-ARC"/>
    <property type="match status" value="1"/>
</dbReference>
<dbReference type="ExpressionAtlas" id="A5BKM6">
    <property type="expression patterns" value="baseline"/>
</dbReference>
<dbReference type="GO" id="GO:0005634">
    <property type="term" value="C:nucleus"/>
    <property type="evidence" value="ECO:0007669"/>
    <property type="project" value="UniProtKB-SubCell"/>
</dbReference>
<comment type="catalytic activity">
    <reaction evidence="11">
        <text>NAD(+) + H2O = ADP-D-ribose + nicotinamide + H(+)</text>
        <dbReference type="Rhea" id="RHEA:16301"/>
        <dbReference type="ChEBI" id="CHEBI:15377"/>
        <dbReference type="ChEBI" id="CHEBI:15378"/>
        <dbReference type="ChEBI" id="CHEBI:17154"/>
        <dbReference type="ChEBI" id="CHEBI:57540"/>
        <dbReference type="ChEBI" id="CHEBI:57967"/>
        <dbReference type="EC" id="3.2.2.6"/>
    </reaction>
    <physiologicalReaction direction="left-to-right" evidence="11">
        <dbReference type="Rhea" id="RHEA:16302"/>
    </physiologicalReaction>
</comment>
<dbReference type="Pfam" id="PF23598">
    <property type="entry name" value="LRR_14"/>
    <property type="match status" value="1"/>
</dbReference>
<evidence type="ECO:0000256" key="9">
    <source>
        <dbReference type="ARBA" id="ARBA00023027"/>
    </source>
</evidence>
<dbReference type="GO" id="GO:0007165">
    <property type="term" value="P:signal transduction"/>
    <property type="evidence" value="ECO:0007669"/>
    <property type="project" value="InterPro"/>
</dbReference>
<sequence>MASSSTRRASSATSISRNYDVFLSFRGGDTRKNFTDHLYTTLTSYGIHTFKDDEELEKGGDIASDLLRAIEESTIFIIIFSKNYAYSRWCLNELVKIIERKSQKESLVLPIFYHVDPSDVRNQKGSFGDANQEKKEMVQKWRIALRKAANLCGCHVDDQHETEVVKEIVNTIIRRLNHQPLSVGKNIVGISVHLEKLKSLMNTNLNKVSVVGICGIGGAGKTTIAKAIYNEISYQYDGSSFLKNIRERSKGDILQLQQELLHGILKGKNFKVNNIDEGISMIKRCLSSNRVLVIFDDVDELKQLEYLAEEKDWFEAKSTIIITSRDKQVLAQYGVDISYEVSKLNKKEAIEVFSLWAFQHNLPKEVYKNLSYNIIDYANGLPLALKVLGGSLFGKTTSEWESALCKLKTIPHIEIHNGTQAIEGLFLDRCKFNPSYLNRESFKEMNRLRLLKIRSPRRKLFLEDHLPRDFAFSSYELTYLYWDGYPSEYLPMNFHAKNLVELLLRTSNIKQLWRGNKLHEKLKVIDLSYSVHLIKIPDFSSVPNLEILTLEGCVNLELLPRGIYKLKHLQTLSFNGCSKLERFPEIKGNMGKLRVLDLSGTAIMDLPSSISHLNGLQTLLLEDCSKLHKIPIHICHLSSLEVLDLGNCNIMEGGIPSDICHLSSLQKLNLEGGHFSCIPATINQLSRLKALNLSHCNNLEQIPELPSSLRLLDAHGSNCTSSRAPFLPLHSLVNCFSWTKRRDGYLVTTELPHNWYQNNEFLGFAIYCVHVPLLDESEDIPEKESAHGSESESDDKSEDESAHTWENETDDKSVAGSFSKNEYEHTHSCSLKCSLSVHGGGVGMIDLSLFESNCFCYKEGKDEDNESVSGQMWVDFYNNSEKALKVKECGVRLIYSQDLQQSHPLTIQTEDADVRICSECQQDATCRRKRCFKGSDMNEVPIMENPLELDSLCLRDCKNLTSLPSSIFGFKSLAALSCSGCSQLESFPEIVQDMESLIKLYLDGTAIREIPSSIQRLRGLQSLFLSQCKNLVNLPESICNLTSFKTLVVSRCPNFNKLPDNLGRLQSLEHLFIGYLDSMNFQLPSLSGLCSLRILMLQACNLREIPSEIYYLSSLVTLYLMGNHFSRIPDGISQLYNLKHFDLSHCKMLQHIPELPSGLTYLDAHHCTSLENLSSQSSLLWSSLFKCFKSQIQGVEVGAIVQTFIPQSNGIPEWISHQKSGFQITMELPWSWYENDDFLGFVLCSLHVPFDTDTAKHRSFNCKLNFDHDSASFLLDVIRFKQSCECCYDEDESNQGWLIYYSKSNIPKKYHSNEWRTLKASFYGHSSNRPGKVERCGFHFLYAHDYEHNNLTMV</sequence>
<dbReference type="InterPro" id="IPR003593">
    <property type="entry name" value="AAA+_ATPase"/>
</dbReference>
<evidence type="ECO:0000256" key="4">
    <source>
        <dbReference type="ARBA" id="ARBA00022490"/>
    </source>
</evidence>
<dbReference type="SUPFAM" id="SSF52200">
    <property type="entry name" value="Toll/Interleukin receptor TIR domain"/>
    <property type="match status" value="1"/>
</dbReference>
<keyword evidence="5" id="KW-0433">Leucine-rich repeat</keyword>
<dbReference type="InterPro" id="IPR045344">
    <property type="entry name" value="C-JID"/>
</dbReference>
<feature type="domain" description="TIR" evidence="14">
    <location>
        <begin position="17"/>
        <end position="176"/>
    </location>
</feature>
<dbReference type="InterPro" id="IPR058546">
    <property type="entry name" value="RPS4B/Roq1-like_LRR"/>
</dbReference>
<dbReference type="GO" id="GO:0050832">
    <property type="term" value="P:defense response to fungus"/>
    <property type="evidence" value="ECO:0007669"/>
    <property type="project" value="UniProtKB-ARBA"/>
</dbReference>
<dbReference type="SMART" id="SM00369">
    <property type="entry name" value="LRR_TYP"/>
    <property type="match status" value="7"/>
</dbReference>
<comment type="similarity">
    <text evidence="12">Belongs to the disease resistance TIR-NB-LRR family.</text>
</comment>
<dbReference type="SMART" id="SM00382">
    <property type="entry name" value="AAA"/>
    <property type="match status" value="1"/>
</dbReference>
<dbReference type="EC" id="3.2.2.6" evidence="3"/>
<dbReference type="InterPro" id="IPR000157">
    <property type="entry name" value="TIR_dom"/>
</dbReference>
<keyword evidence="4" id="KW-0963">Cytoplasm</keyword>
<dbReference type="InterPro" id="IPR003591">
    <property type="entry name" value="Leu-rich_rpt_typical-subtyp"/>
</dbReference>
<keyword evidence="8" id="KW-0611">Plant defense</keyword>
<dbReference type="InterPro" id="IPR001611">
    <property type="entry name" value="Leu-rich_rpt"/>
</dbReference>
<gene>
    <name evidence="15" type="ORF">VITISV_009242</name>
</gene>
<dbReference type="GO" id="GO:0005737">
    <property type="term" value="C:cytoplasm"/>
    <property type="evidence" value="ECO:0007669"/>
    <property type="project" value="UniProtKB-SubCell"/>
</dbReference>